<proteinExistence type="predicted"/>
<evidence type="ECO:0000313" key="2">
    <source>
        <dbReference type="Proteomes" id="UP001321445"/>
    </source>
</evidence>
<name>A0ABM8FMS4_9BACT</name>
<protein>
    <submittedName>
        <fullName evidence="1">Uncharacterized protein</fullName>
    </submittedName>
</protein>
<dbReference type="EMBL" id="AP027370">
    <property type="protein sequence ID" value="BDY12774.1"/>
    <property type="molecule type" value="Genomic_DNA"/>
</dbReference>
<evidence type="ECO:0000313" key="1">
    <source>
        <dbReference type="EMBL" id="BDY12774.1"/>
    </source>
</evidence>
<reference evidence="1 2" key="1">
    <citation type="submission" date="2023-03" db="EMBL/GenBank/DDBJ databases">
        <title>Description of Hydrogenimonas sp. ISO32.</title>
        <authorList>
            <person name="Mino S."/>
            <person name="Fukazawa S."/>
            <person name="Sawabe T."/>
        </authorList>
    </citation>
    <scope>NUCLEOTIDE SEQUENCE [LARGE SCALE GENOMIC DNA]</scope>
    <source>
        <strain evidence="1 2">ISO32</strain>
    </source>
</reference>
<dbReference type="Proteomes" id="UP001321445">
    <property type="component" value="Chromosome"/>
</dbReference>
<gene>
    <name evidence="1" type="ORF">HCR_10860</name>
</gene>
<dbReference type="RefSeq" id="WP_286337951.1">
    <property type="nucleotide sequence ID" value="NZ_AP027370.1"/>
</dbReference>
<accession>A0ABM8FMS4</accession>
<organism evidence="1 2">
    <name type="scientific">Hydrogenimonas cancrithermarum</name>
    <dbReference type="NCBI Taxonomy" id="2993563"/>
    <lineage>
        <taxon>Bacteria</taxon>
        <taxon>Pseudomonadati</taxon>
        <taxon>Campylobacterota</taxon>
        <taxon>Epsilonproteobacteria</taxon>
        <taxon>Campylobacterales</taxon>
        <taxon>Hydrogenimonadaceae</taxon>
        <taxon>Hydrogenimonas</taxon>
    </lineage>
</organism>
<keyword evidence="2" id="KW-1185">Reference proteome</keyword>
<sequence length="163" mass="19616">MRRFWVALLLFSMGAFFLPLSTWLDGKRLELEKINRQHLRDIQEIKETQRINDFLEREVFPYVEKIKSTGAYDLQMLRYFDTYRAPFGLELERFIYFDGENAQMDYRFGVPRRDKKRLYRLLNHTFENGMIGFFAFDVGEGMVEGELRLYRLFAERDGNVSAH</sequence>